<proteinExistence type="predicted"/>
<protein>
    <submittedName>
        <fullName evidence="2">Uncharacterized protein</fullName>
    </submittedName>
</protein>
<organism evidence="2 3">
    <name type="scientific">Mauremys mutica</name>
    <name type="common">yellowpond turtle</name>
    <dbReference type="NCBI Taxonomy" id="74926"/>
    <lineage>
        <taxon>Eukaryota</taxon>
        <taxon>Metazoa</taxon>
        <taxon>Chordata</taxon>
        <taxon>Craniata</taxon>
        <taxon>Vertebrata</taxon>
        <taxon>Euteleostomi</taxon>
        <taxon>Archelosauria</taxon>
        <taxon>Testudinata</taxon>
        <taxon>Testudines</taxon>
        <taxon>Cryptodira</taxon>
        <taxon>Durocryptodira</taxon>
        <taxon>Testudinoidea</taxon>
        <taxon>Geoemydidae</taxon>
        <taxon>Geoemydinae</taxon>
        <taxon>Mauremys</taxon>
    </lineage>
</organism>
<comment type="caution">
    <text evidence="2">The sequence shown here is derived from an EMBL/GenBank/DDBJ whole genome shotgun (WGS) entry which is preliminary data.</text>
</comment>
<dbReference type="EMBL" id="JAHDVG010000466">
    <property type="protein sequence ID" value="KAH1182553.1"/>
    <property type="molecule type" value="Genomic_DNA"/>
</dbReference>
<accession>A0A9D3XMC3</accession>
<feature type="region of interest" description="Disordered" evidence="1">
    <location>
        <begin position="66"/>
        <end position="116"/>
    </location>
</feature>
<evidence type="ECO:0000313" key="3">
    <source>
        <dbReference type="Proteomes" id="UP000827986"/>
    </source>
</evidence>
<dbReference type="Proteomes" id="UP000827986">
    <property type="component" value="Unassembled WGS sequence"/>
</dbReference>
<evidence type="ECO:0000256" key="1">
    <source>
        <dbReference type="SAM" id="MobiDB-lite"/>
    </source>
</evidence>
<sequence length="116" mass="12481">MDSRISMFSTISSHCTAATWPLAPKISRLICKVQKPQPCSRSDRYSKASHSKGLCPLCSPPVTQLPSLPSAIDHSRNSRSDPRAAGERLVLQLEGEEQNSSSSLVGHSQLPGPTQA</sequence>
<reference evidence="2" key="1">
    <citation type="submission" date="2021-09" db="EMBL/GenBank/DDBJ databases">
        <title>The genome of Mauremys mutica provides insights into the evolution of semi-aquatic lifestyle.</title>
        <authorList>
            <person name="Gong S."/>
            <person name="Gao Y."/>
        </authorList>
    </citation>
    <scope>NUCLEOTIDE SEQUENCE</scope>
    <source>
        <strain evidence="2">MM-2020</strain>
        <tissue evidence="2">Muscle</tissue>
    </source>
</reference>
<feature type="compositionally biased region" description="Basic and acidic residues" evidence="1">
    <location>
        <begin position="73"/>
        <end position="86"/>
    </location>
</feature>
<dbReference type="AlphaFoldDB" id="A0A9D3XMC3"/>
<name>A0A9D3XMC3_9SAUR</name>
<gene>
    <name evidence="2" type="ORF">KIL84_004045</name>
</gene>
<evidence type="ECO:0000313" key="2">
    <source>
        <dbReference type="EMBL" id="KAH1182553.1"/>
    </source>
</evidence>
<feature type="compositionally biased region" description="Polar residues" evidence="1">
    <location>
        <begin position="98"/>
        <end position="116"/>
    </location>
</feature>
<keyword evidence="3" id="KW-1185">Reference proteome</keyword>